<dbReference type="PROSITE" id="PS00094">
    <property type="entry name" value="C5_MTASE_1"/>
    <property type="match status" value="1"/>
</dbReference>
<dbReference type="InterPro" id="IPR001525">
    <property type="entry name" value="C5_MeTfrase"/>
</dbReference>
<dbReference type="KEGG" id="cfc:CFLV_09525"/>
<dbReference type="PROSITE" id="PS51679">
    <property type="entry name" value="SAM_MT_C5"/>
    <property type="match status" value="1"/>
</dbReference>
<dbReference type="AlphaFoldDB" id="A0A1L7CNH3"/>
<dbReference type="InterPro" id="IPR050750">
    <property type="entry name" value="C5-MTase"/>
</dbReference>
<dbReference type="Proteomes" id="UP000185479">
    <property type="component" value="Chromosome"/>
</dbReference>
<comment type="similarity">
    <text evidence="5 6">Belongs to the class I-like SAM-binding methyltransferase superfamily. C5-methyltransferase family.</text>
</comment>
<dbReference type="EMBL" id="BJNB01000016">
    <property type="protein sequence ID" value="GEB97758.1"/>
    <property type="molecule type" value="Genomic_DNA"/>
</dbReference>
<dbReference type="GO" id="GO:0009307">
    <property type="term" value="P:DNA restriction-modification system"/>
    <property type="evidence" value="ECO:0007669"/>
    <property type="project" value="UniProtKB-KW"/>
</dbReference>
<sequence>MTLTIGSIFSGYGGIDLAVEQIMGAKPAWFCEWDDAPSKILAHHWPAVPNFRDVTTMDWGQVPKVDIITGGYPCQPFSQAGHRKGTHDDRHLWPHVLTAIRILRPRFAFLENVAGHLTLGFDSVLADLAEIGWDAQWATLRASEVGAPHHRERLFILAYPNGERPQAERFASRPEAEVAGDHYRDIALAGVGGDAIEYEIHCRWGDTAERILAWALIHGAPPPVTEDVVTGYVDKEIFGSRFPETKPLLNPAFAEWMMGLPAGWVTEVPGLTRQQQLKAIGNGVCPPQGAAALQQLLKEGQE</sequence>
<feature type="active site" evidence="5">
    <location>
        <position position="74"/>
    </location>
</feature>
<evidence type="ECO:0000256" key="6">
    <source>
        <dbReference type="RuleBase" id="RU000416"/>
    </source>
</evidence>
<evidence type="ECO:0000313" key="8">
    <source>
        <dbReference type="EMBL" id="APT87394.1"/>
    </source>
</evidence>
<dbReference type="STRING" id="28028.CFLV_09525"/>
<accession>A0A1L7CNH3</accession>
<organism evidence="8 10">
    <name type="scientific">Corynebacterium flavescens</name>
    <dbReference type="NCBI Taxonomy" id="28028"/>
    <lineage>
        <taxon>Bacteria</taxon>
        <taxon>Bacillati</taxon>
        <taxon>Actinomycetota</taxon>
        <taxon>Actinomycetes</taxon>
        <taxon>Mycobacteriales</taxon>
        <taxon>Corynebacteriaceae</taxon>
        <taxon>Corynebacterium</taxon>
    </lineage>
</organism>
<dbReference type="PRINTS" id="PR00105">
    <property type="entry name" value="C5METTRFRASE"/>
</dbReference>
<evidence type="ECO:0000256" key="7">
    <source>
        <dbReference type="RuleBase" id="RU000417"/>
    </source>
</evidence>
<evidence type="ECO:0000256" key="5">
    <source>
        <dbReference type="PROSITE-ProRule" id="PRU01016"/>
    </source>
</evidence>
<dbReference type="Pfam" id="PF00145">
    <property type="entry name" value="DNA_methylase"/>
    <property type="match status" value="1"/>
</dbReference>
<protein>
    <recommendedName>
        <fullName evidence="7">Cytosine-specific methyltransferase</fullName>
        <ecNumber evidence="7">2.1.1.37</ecNumber>
    </recommendedName>
</protein>
<comment type="catalytic activity">
    <reaction evidence="7">
        <text>a 2'-deoxycytidine in DNA + S-adenosyl-L-methionine = a 5-methyl-2'-deoxycytidine in DNA + S-adenosyl-L-homocysteine + H(+)</text>
        <dbReference type="Rhea" id="RHEA:13681"/>
        <dbReference type="Rhea" id="RHEA-COMP:11369"/>
        <dbReference type="Rhea" id="RHEA-COMP:11370"/>
        <dbReference type="ChEBI" id="CHEBI:15378"/>
        <dbReference type="ChEBI" id="CHEBI:57856"/>
        <dbReference type="ChEBI" id="CHEBI:59789"/>
        <dbReference type="ChEBI" id="CHEBI:85452"/>
        <dbReference type="ChEBI" id="CHEBI:85454"/>
        <dbReference type="EC" id="2.1.1.37"/>
    </reaction>
</comment>
<evidence type="ECO:0000313" key="10">
    <source>
        <dbReference type="Proteomes" id="UP000185479"/>
    </source>
</evidence>
<dbReference type="EMBL" id="CP009246">
    <property type="protein sequence ID" value="APT87394.1"/>
    <property type="molecule type" value="Genomic_DNA"/>
</dbReference>
<evidence type="ECO:0000256" key="1">
    <source>
        <dbReference type="ARBA" id="ARBA00022603"/>
    </source>
</evidence>
<dbReference type="GO" id="GO:0032259">
    <property type="term" value="P:methylation"/>
    <property type="evidence" value="ECO:0007669"/>
    <property type="project" value="UniProtKB-KW"/>
</dbReference>
<dbReference type="PANTHER" id="PTHR46098">
    <property type="entry name" value="TRNA (CYTOSINE(38)-C(5))-METHYLTRANSFERASE"/>
    <property type="match status" value="1"/>
</dbReference>
<dbReference type="InterPro" id="IPR029063">
    <property type="entry name" value="SAM-dependent_MTases_sf"/>
</dbReference>
<gene>
    <name evidence="9" type="ORF">CFL01nite_12530</name>
    <name evidence="8" type="ORF">CFLV_09525</name>
</gene>
<proteinExistence type="inferred from homology"/>
<dbReference type="Gene3D" id="3.40.50.150">
    <property type="entry name" value="Vaccinia Virus protein VP39"/>
    <property type="match status" value="1"/>
</dbReference>
<dbReference type="REBASE" id="182310">
    <property type="entry name" value="M.Cfa20296ORF9525P"/>
</dbReference>
<evidence type="ECO:0000256" key="4">
    <source>
        <dbReference type="ARBA" id="ARBA00022747"/>
    </source>
</evidence>
<dbReference type="GeneID" id="82880940"/>
<reference evidence="8 10" key="1">
    <citation type="submission" date="2014-08" db="EMBL/GenBank/DDBJ databases">
        <title>Complete genome sequence of Corynebacterium flavescens OJ8(T)(=DSM 20296(T)), isolated from cheese.</title>
        <authorList>
            <person name="Ruckert C."/>
            <person name="Albersmeier A."/>
            <person name="Winkler A."/>
            <person name="Kalinowski J."/>
        </authorList>
    </citation>
    <scope>NUCLEOTIDE SEQUENCE [LARGE SCALE GENOMIC DNA]</scope>
    <source>
        <strain evidence="8 10">OJ8</strain>
    </source>
</reference>
<dbReference type="EC" id="2.1.1.37" evidence="7"/>
<dbReference type="RefSeq" id="WP_075730322.1">
    <property type="nucleotide sequence ID" value="NZ_BJNB01000016.1"/>
</dbReference>
<reference evidence="9 11" key="2">
    <citation type="submission" date="2019-06" db="EMBL/GenBank/DDBJ databases">
        <title>Whole genome shotgun sequence of Corynebacterium flavescens NBRC 14136.</title>
        <authorList>
            <person name="Hosoyama A."/>
            <person name="Uohara A."/>
            <person name="Ohji S."/>
            <person name="Ichikawa N."/>
        </authorList>
    </citation>
    <scope>NUCLEOTIDE SEQUENCE [LARGE SCALE GENOMIC DNA]</scope>
    <source>
        <strain evidence="9 11">NBRC 14136</strain>
    </source>
</reference>
<dbReference type="GO" id="GO:0003886">
    <property type="term" value="F:DNA (cytosine-5-)-methyltransferase activity"/>
    <property type="evidence" value="ECO:0007669"/>
    <property type="project" value="UniProtKB-EC"/>
</dbReference>
<name>A0A1L7CNH3_CORFL</name>
<dbReference type="NCBIfam" id="TIGR00675">
    <property type="entry name" value="dcm"/>
    <property type="match status" value="1"/>
</dbReference>
<keyword evidence="10" id="KW-1185">Reference proteome</keyword>
<dbReference type="PANTHER" id="PTHR46098:SF1">
    <property type="entry name" value="TRNA (CYTOSINE(38)-C(5))-METHYLTRANSFERASE"/>
    <property type="match status" value="1"/>
</dbReference>
<keyword evidence="1 5" id="KW-0489">Methyltransferase</keyword>
<evidence type="ECO:0000256" key="2">
    <source>
        <dbReference type="ARBA" id="ARBA00022679"/>
    </source>
</evidence>
<dbReference type="SUPFAM" id="SSF53335">
    <property type="entry name" value="S-adenosyl-L-methionine-dependent methyltransferases"/>
    <property type="match status" value="1"/>
</dbReference>
<keyword evidence="4" id="KW-0680">Restriction system</keyword>
<dbReference type="InterPro" id="IPR018117">
    <property type="entry name" value="C5_DNA_meth_AS"/>
</dbReference>
<dbReference type="Proteomes" id="UP000315353">
    <property type="component" value="Unassembled WGS sequence"/>
</dbReference>
<evidence type="ECO:0000313" key="9">
    <source>
        <dbReference type="EMBL" id="GEB97758.1"/>
    </source>
</evidence>
<evidence type="ECO:0000256" key="3">
    <source>
        <dbReference type="ARBA" id="ARBA00022691"/>
    </source>
</evidence>
<evidence type="ECO:0000313" key="11">
    <source>
        <dbReference type="Proteomes" id="UP000315353"/>
    </source>
</evidence>
<keyword evidence="2 5" id="KW-0808">Transferase</keyword>
<keyword evidence="3 5" id="KW-0949">S-adenosyl-L-methionine</keyword>